<evidence type="ECO:0000313" key="1">
    <source>
        <dbReference type="EMBL" id="KAK7411788.1"/>
    </source>
</evidence>
<reference evidence="1 2" key="1">
    <citation type="submission" date="2024-01" db="EMBL/GenBank/DDBJ databases">
        <title>The genomes of 5 underutilized Papilionoideae crops provide insights into root nodulation and disease resistanc.</title>
        <authorList>
            <person name="Jiang F."/>
        </authorList>
    </citation>
    <scope>NUCLEOTIDE SEQUENCE [LARGE SCALE GENOMIC DNA]</scope>
    <source>
        <strain evidence="1">DUOXIRENSHENG_FW03</strain>
        <tissue evidence="1">Leaves</tissue>
    </source>
</reference>
<proteinExistence type="predicted"/>
<comment type="caution">
    <text evidence="1">The sequence shown here is derived from an EMBL/GenBank/DDBJ whole genome shotgun (WGS) entry which is preliminary data.</text>
</comment>
<dbReference type="Proteomes" id="UP001386955">
    <property type="component" value="Unassembled WGS sequence"/>
</dbReference>
<keyword evidence="2" id="KW-1185">Reference proteome</keyword>
<name>A0AAN9T161_PSOTE</name>
<accession>A0AAN9T161</accession>
<protein>
    <submittedName>
        <fullName evidence="1">Uncharacterized protein</fullName>
    </submittedName>
</protein>
<sequence length="141" mass="15784">MVVVLHPLPKTFNNQHWAFVGFQNLAGRSEEGQRLVSVWKKLQRRSVDGSEINGFRAQDGSVSSSFHAFMYPIDQIRGTNSVIFDVLRLGPGNSQIYGPSQMWNAIKELGVVFLADDDAYETEIGNIEVRDHVDLLGGEFT</sequence>
<organism evidence="1 2">
    <name type="scientific">Psophocarpus tetragonolobus</name>
    <name type="common">Winged bean</name>
    <name type="synonym">Dolichos tetragonolobus</name>
    <dbReference type="NCBI Taxonomy" id="3891"/>
    <lineage>
        <taxon>Eukaryota</taxon>
        <taxon>Viridiplantae</taxon>
        <taxon>Streptophyta</taxon>
        <taxon>Embryophyta</taxon>
        <taxon>Tracheophyta</taxon>
        <taxon>Spermatophyta</taxon>
        <taxon>Magnoliopsida</taxon>
        <taxon>eudicotyledons</taxon>
        <taxon>Gunneridae</taxon>
        <taxon>Pentapetalae</taxon>
        <taxon>rosids</taxon>
        <taxon>fabids</taxon>
        <taxon>Fabales</taxon>
        <taxon>Fabaceae</taxon>
        <taxon>Papilionoideae</taxon>
        <taxon>50 kb inversion clade</taxon>
        <taxon>NPAAA clade</taxon>
        <taxon>indigoferoid/millettioid clade</taxon>
        <taxon>Phaseoleae</taxon>
        <taxon>Psophocarpus</taxon>
    </lineage>
</organism>
<dbReference type="AlphaFoldDB" id="A0AAN9T161"/>
<dbReference type="EMBL" id="JAYMYS010000001">
    <property type="protein sequence ID" value="KAK7411788.1"/>
    <property type="molecule type" value="Genomic_DNA"/>
</dbReference>
<gene>
    <name evidence="1" type="ORF">VNO78_03227</name>
</gene>
<evidence type="ECO:0000313" key="2">
    <source>
        <dbReference type="Proteomes" id="UP001386955"/>
    </source>
</evidence>